<dbReference type="EMBL" id="MU827783">
    <property type="protein sequence ID" value="KAJ7336068.1"/>
    <property type="molecule type" value="Genomic_DNA"/>
</dbReference>
<dbReference type="GO" id="GO:0016787">
    <property type="term" value="F:hydrolase activity"/>
    <property type="evidence" value="ECO:0007669"/>
    <property type="project" value="UniProtKB-KW"/>
</dbReference>
<evidence type="ECO:0000256" key="1">
    <source>
        <dbReference type="PROSITE-ProRule" id="PRU01394"/>
    </source>
</evidence>
<sequence length="237" mass="26775">MSSIVGEQVEKQTNQAAVTKNSWSSEDTSKQEVDRNPEPEQPMSPAGSLHSDSGASATGETTETAPSEDQADYVETFSFSDSETVASSHDGEHAQRTRPVMWNTLIQGEAFAQNTEGVSKSQEVNHSYGFSIPLSDLAKISAESQALVTQLHHVERQIQACENSLRDEKEKRRKYYVDHSRRTHDYDPFIRTFLTMLAEQGHVAQLVEQQTSLKRRLAQTKPHLKQLKRVYKRKKSR</sequence>
<feature type="domain" description="UCH37-like C-terminal" evidence="3">
    <location>
        <begin position="158"/>
        <end position="202"/>
    </location>
</feature>
<evidence type="ECO:0000259" key="3">
    <source>
        <dbReference type="Pfam" id="PF18031"/>
    </source>
</evidence>
<accession>A0A9W9YDT6</accession>
<evidence type="ECO:0000313" key="4">
    <source>
        <dbReference type="EMBL" id="KAJ7336068.1"/>
    </source>
</evidence>
<feature type="compositionally biased region" description="Polar residues" evidence="2">
    <location>
        <begin position="1"/>
        <end position="26"/>
    </location>
</feature>
<keyword evidence="1" id="KW-0833">Ubl conjugation pathway</keyword>
<dbReference type="PROSITE" id="PS52049">
    <property type="entry name" value="ULD"/>
    <property type="match status" value="1"/>
</dbReference>
<feature type="compositionally biased region" description="Low complexity" evidence="2">
    <location>
        <begin position="53"/>
        <end position="68"/>
    </location>
</feature>
<dbReference type="InterPro" id="IPR041507">
    <property type="entry name" value="UCH_C"/>
</dbReference>
<dbReference type="Proteomes" id="UP001163046">
    <property type="component" value="Unassembled WGS sequence"/>
</dbReference>
<name>A0A9W9YDT6_9CNID</name>
<dbReference type="GO" id="GO:0006511">
    <property type="term" value="P:ubiquitin-dependent protein catabolic process"/>
    <property type="evidence" value="ECO:0007669"/>
    <property type="project" value="UniProtKB-UniRule"/>
</dbReference>
<reference evidence="4" key="1">
    <citation type="submission" date="2023-01" db="EMBL/GenBank/DDBJ databases">
        <title>Genome assembly of the deep-sea coral Lophelia pertusa.</title>
        <authorList>
            <person name="Herrera S."/>
            <person name="Cordes E."/>
        </authorList>
    </citation>
    <scope>NUCLEOTIDE SEQUENCE</scope>
    <source>
        <strain evidence="4">USNM1676648</strain>
        <tissue evidence="4">Polyp</tissue>
    </source>
</reference>
<dbReference type="OrthoDB" id="1924260at2759"/>
<comment type="caution">
    <text evidence="4">The sequence shown here is derived from an EMBL/GenBank/DDBJ whole genome shotgun (WGS) entry which is preliminary data.</text>
</comment>
<evidence type="ECO:0000313" key="5">
    <source>
        <dbReference type="Proteomes" id="UP001163046"/>
    </source>
</evidence>
<dbReference type="Gene3D" id="1.20.58.860">
    <property type="match status" value="1"/>
</dbReference>
<evidence type="ECO:0000256" key="2">
    <source>
        <dbReference type="SAM" id="MobiDB-lite"/>
    </source>
</evidence>
<proteinExistence type="predicted"/>
<organism evidence="4 5">
    <name type="scientific">Desmophyllum pertusum</name>
    <dbReference type="NCBI Taxonomy" id="174260"/>
    <lineage>
        <taxon>Eukaryota</taxon>
        <taxon>Metazoa</taxon>
        <taxon>Cnidaria</taxon>
        <taxon>Anthozoa</taxon>
        <taxon>Hexacorallia</taxon>
        <taxon>Scleractinia</taxon>
        <taxon>Caryophylliina</taxon>
        <taxon>Caryophylliidae</taxon>
        <taxon>Desmophyllum</taxon>
    </lineage>
</organism>
<protein>
    <submittedName>
        <fullName evidence="4">Ubiquitin carboxyl-terminal hydrolase bap1</fullName>
    </submittedName>
</protein>
<dbReference type="Pfam" id="PF18031">
    <property type="entry name" value="UCH_C"/>
    <property type="match status" value="1"/>
</dbReference>
<keyword evidence="5" id="KW-1185">Reference proteome</keyword>
<gene>
    <name evidence="4" type="primary">BAP1_2</name>
    <name evidence="4" type="ORF">OS493_013446</name>
</gene>
<feature type="region of interest" description="Disordered" evidence="2">
    <location>
        <begin position="1"/>
        <end position="69"/>
    </location>
</feature>
<feature type="compositionally biased region" description="Basic and acidic residues" evidence="2">
    <location>
        <begin position="27"/>
        <end position="38"/>
    </location>
</feature>
<keyword evidence="4" id="KW-0378">Hydrolase</keyword>
<dbReference type="AlphaFoldDB" id="A0A9W9YDT6"/>